<dbReference type="EMBL" id="DQUI01000044">
    <property type="protein sequence ID" value="HIP84336.1"/>
    <property type="molecule type" value="Genomic_DNA"/>
</dbReference>
<accession>A0A833E1P1</accession>
<protein>
    <submittedName>
        <fullName evidence="1">Thymidylate synthase</fullName>
    </submittedName>
</protein>
<evidence type="ECO:0000313" key="2">
    <source>
        <dbReference type="EMBL" id="HIP91029.1"/>
    </source>
</evidence>
<sequence length="261" mass="30455">MKLTFLYHEANKGMERFYNHLINDRDFCRICEDCYNCRGDWSYREDVKRVVIPPVDREEFIEDPSEYIPEIPRGDVIVAQLHEDLLYELPYIIGDKGYKLLIVPSESPGDLSPSMRDTLKKSCEKLDIDFKNPKPFCALKREEGRETLNRFIDYFKIGYPQMEIKVENHKVVEAKVIVSAPCGITYYIAKRIKGKSLGELKEEVFKAHHNYPCLGSMEYDKELEDTVLHEGGYIALDCVRRALLPYKCKNRFCSKGCLMQL</sequence>
<proteinExistence type="predicted"/>
<name>A0A833E1P1_9EURY</name>
<reference evidence="1" key="1">
    <citation type="journal article" date="2020" name="ISME J.">
        <title>Gammaproteobacteria mediating utilization of methyl-, sulfur- and petroleum organic compounds in deep ocean hydrothermal plumes.</title>
        <authorList>
            <person name="Zhou Z."/>
            <person name="Liu Y."/>
            <person name="Pan J."/>
            <person name="Cron B.R."/>
            <person name="Toner B.M."/>
            <person name="Anantharaman K."/>
            <person name="Breier J.A."/>
            <person name="Dick G.J."/>
            <person name="Li M."/>
        </authorList>
    </citation>
    <scope>NUCLEOTIDE SEQUENCE</scope>
    <source>
        <strain evidence="1">SZUA-1453</strain>
        <strain evidence="2">SZUA-1471</strain>
    </source>
</reference>
<dbReference type="InterPro" id="IPR003745">
    <property type="entry name" value="DUF166"/>
</dbReference>
<dbReference type="AlphaFoldDB" id="A0A833E1P1"/>
<dbReference type="Proteomes" id="UP000643554">
    <property type="component" value="Unassembled WGS sequence"/>
</dbReference>
<evidence type="ECO:0000313" key="1">
    <source>
        <dbReference type="EMBL" id="HIP84336.1"/>
    </source>
</evidence>
<dbReference type="EMBL" id="DQUO01000018">
    <property type="protein sequence ID" value="HIP91029.1"/>
    <property type="molecule type" value="Genomic_DNA"/>
</dbReference>
<organism evidence="1 3">
    <name type="scientific">Methanothermococcus okinawensis</name>
    <dbReference type="NCBI Taxonomy" id="155863"/>
    <lineage>
        <taxon>Archaea</taxon>
        <taxon>Methanobacteriati</taxon>
        <taxon>Methanobacteriota</taxon>
        <taxon>Methanomada group</taxon>
        <taxon>Methanococci</taxon>
        <taxon>Methanococcales</taxon>
        <taxon>Methanococcaceae</taxon>
        <taxon>Methanothermococcus</taxon>
    </lineage>
</organism>
<comment type="caution">
    <text evidence="1">The sequence shown here is derived from an EMBL/GenBank/DDBJ whole genome shotgun (WGS) entry which is preliminary data.</text>
</comment>
<gene>
    <name evidence="1" type="ORF">EYH15_02465</name>
    <name evidence="2" type="ORF">EYH21_01850</name>
</gene>
<dbReference type="Proteomes" id="UP000618343">
    <property type="component" value="Unassembled WGS sequence"/>
</dbReference>
<evidence type="ECO:0000313" key="3">
    <source>
        <dbReference type="Proteomes" id="UP000643554"/>
    </source>
</evidence>
<dbReference type="Pfam" id="PF02593">
    <property type="entry name" value="DUF166"/>
    <property type="match status" value="1"/>
</dbReference>